<evidence type="ECO:0000313" key="3">
    <source>
        <dbReference type="Proteomes" id="UP000629468"/>
    </source>
</evidence>
<name>A0A8H7BX99_AGABI</name>
<gene>
    <name evidence="2" type="ORF">Agabi119p4_11417</name>
</gene>
<comment type="caution">
    <text evidence="2">The sequence shown here is derived from an EMBL/GenBank/DDBJ whole genome shotgun (WGS) entry which is preliminary data.</text>
</comment>
<organism evidence="2 3">
    <name type="scientific">Agaricus bisporus var. burnettii</name>
    <dbReference type="NCBI Taxonomy" id="192524"/>
    <lineage>
        <taxon>Eukaryota</taxon>
        <taxon>Fungi</taxon>
        <taxon>Dikarya</taxon>
        <taxon>Basidiomycota</taxon>
        <taxon>Agaricomycotina</taxon>
        <taxon>Agaricomycetes</taxon>
        <taxon>Agaricomycetidae</taxon>
        <taxon>Agaricales</taxon>
        <taxon>Agaricineae</taxon>
        <taxon>Agaricaceae</taxon>
        <taxon>Agaricus</taxon>
    </lineage>
</organism>
<sequence>MSITKTIPLTPSPIIPVTDEQIKVLPGIPAAQQAKINIYNELLEEVYIRRTELEGLDDHLAAMKREIEDDIAYLAFKHAEEASLKAAKLNKIEKDGSVSPKSNANPNAAANVISAAIANLKYVAGTTKNVKSKGKGKGKQKLTKLNLDDDHYGYSGDDDYEYAEDEESEEDGEVSLIPTSFN</sequence>
<evidence type="ECO:0000256" key="1">
    <source>
        <dbReference type="SAM" id="MobiDB-lite"/>
    </source>
</evidence>
<dbReference type="AlphaFoldDB" id="A0A8H7BX99"/>
<proteinExistence type="predicted"/>
<dbReference type="OMA" id="DDHYGYS"/>
<dbReference type="EMBL" id="JABXXO010000016">
    <property type="protein sequence ID" value="KAF7759722.1"/>
    <property type="molecule type" value="Genomic_DNA"/>
</dbReference>
<protein>
    <submittedName>
        <fullName evidence="2">Uncharacterized protein</fullName>
    </submittedName>
</protein>
<accession>A0A8H7BX99</accession>
<dbReference type="Proteomes" id="UP000629468">
    <property type="component" value="Unassembled WGS sequence"/>
</dbReference>
<reference evidence="2 3" key="1">
    <citation type="journal article" name="Sci. Rep.">
        <title>Telomere-to-telomere assembled and centromere annotated genomes of the two main subspecies of the button mushroom Agaricus bisporus reveal especially polymorphic chromosome ends.</title>
        <authorList>
            <person name="Sonnenberg A.S.M."/>
            <person name="Sedaghat-Telgerd N."/>
            <person name="Lavrijssen B."/>
            <person name="Ohm R.A."/>
            <person name="Hendrickx P.M."/>
            <person name="Scholtmeijer K."/>
            <person name="Baars J.J.P."/>
            <person name="van Peer A."/>
        </authorList>
    </citation>
    <scope>NUCLEOTIDE SEQUENCE [LARGE SCALE GENOMIC DNA]</scope>
    <source>
        <strain evidence="2 3">H119_p4</strain>
    </source>
</reference>
<evidence type="ECO:0000313" key="2">
    <source>
        <dbReference type="EMBL" id="KAF7759722.1"/>
    </source>
</evidence>
<feature type="compositionally biased region" description="Acidic residues" evidence="1">
    <location>
        <begin position="156"/>
        <end position="173"/>
    </location>
</feature>
<feature type="region of interest" description="Disordered" evidence="1">
    <location>
        <begin position="147"/>
        <end position="182"/>
    </location>
</feature>